<evidence type="ECO:0000256" key="1">
    <source>
        <dbReference type="ARBA" id="ARBA00001383"/>
    </source>
</evidence>
<dbReference type="EMBL" id="OV121137">
    <property type="protein sequence ID" value="CAH0558914.1"/>
    <property type="molecule type" value="Genomic_DNA"/>
</dbReference>
<dbReference type="FunFam" id="2.60.200.40:FF:000012">
    <property type="entry name" value="Diacylglycerol kinase"/>
    <property type="match status" value="1"/>
</dbReference>
<dbReference type="SMART" id="SM00248">
    <property type="entry name" value="ANK"/>
    <property type="match status" value="3"/>
</dbReference>
<keyword evidence="10" id="KW-1133">Transmembrane helix</keyword>
<feature type="region of interest" description="Disordered" evidence="9">
    <location>
        <begin position="570"/>
        <end position="603"/>
    </location>
</feature>
<dbReference type="PROSITE" id="PS50146">
    <property type="entry name" value="DAGK"/>
    <property type="match status" value="1"/>
</dbReference>
<dbReference type="Proteomes" id="UP001154078">
    <property type="component" value="Chromosome 6"/>
</dbReference>
<dbReference type="GO" id="GO:0004143">
    <property type="term" value="F:ATP-dependent diacylglycerol kinase activity"/>
    <property type="evidence" value="ECO:0007669"/>
    <property type="project" value="UniProtKB-EC"/>
</dbReference>
<dbReference type="Gene3D" id="1.25.40.20">
    <property type="entry name" value="Ankyrin repeat-containing domain"/>
    <property type="match status" value="1"/>
</dbReference>
<name>A0A9P0FIY4_BRAAE</name>
<evidence type="ECO:0000256" key="3">
    <source>
        <dbReference type="ARBA" id="ARBA00022679"/>
    </source>
</evidence>
<dbReference type="InterPro" id="IPR017438">
    <property type="entry name" value="ATP-NAD_kinase_N"/>
</dbReference>
<feature type="transmembrane region" description="Helical" evidence="10">
    <location>
        <begin position="109"/>
        <end position="131"/>
    </location>
</feature>
<dbReference type="SMART" id="SM00045">
    <property type="entry name" value="DAGKa"/>
    <property type="match status" value="1"/>
</dbReference>
<keyword evidence="7" id="KW-0040">ANK repeat</keyword>
<dbReference type="GO" id="GO:0005886">
    <property type="term" value="C:plasma membrane"/>
    <property type="evidence" value="ECO:0007669"/>
    <property type="project" value="TreeGrafter"/>
</dbReference>
<dbReference type="OrthoDB" id="242257at2759"/>
<dbReference type="Pfam" id="PF12796">
    <property type="entry name" value="Ank_2"/>
    <property type="match status" value="1"/>
</dbReference>
<dbReference type="Pfam" id="PF00609">
    <property type="entry name" value="DAGK_acc"/>
    <property type="match status" value="1"/>
</dbReference>
<proteinExistence type="inferred from homology"/>
<dbReference type="InterPro" id="IPR036770">
    <property type="entry name" value="Ankyrin_rpt-contain_sf"/>
</dbReference>
<comment type="similarity">
    <text evidence="2 8">Belongs to the eukaryotic diacylglycerol kinase family.</text>
</comment>
<reference evidence="12" key="1">
    <citation type="submission" date="2021-12" db="EMBL/GenBank/DDBJ databases">
        <authorList>
            <person name="King R."/>
        </authorList>
    </citation>
    <scope>NUCLEOTIDE SEQUENCE</scope>
</reference>
<evidence type="ECO:0000256" key="5">
    <source>
        <dbReference type="ARBA" id="ARBA00022777"/>
    </source>
</evidence>
<dbReference type="InterPro" id="IPR037607">
    <property type="entry name" value="DGK"/>
</dbReference>
<dbReference type="InterPro" id="IPR000756">
    <property type="entry name" value="Diacylglycerol_kin_accessory"/>
</dbReference>
<feature type="compositionally biased region" description="Low complexity" evidence="9">
    <location>
        <begin position="573"/>
        <end position="586"/>
    </location>
</feature>
<dbReference type="PANTHER" id="PTHR11255:SF80">
    <property type="entry name" value="EYE-SPECIFIC DIACYLGLYCEROL KINASE"/>
    <property type="match status" value="1"/>
</dbReference>
<evidence type="ECO:0000256" key="2">
    <source>
        <dbReference type="ARBA" id="ARBA00009280"/>
    </source>
</evidence>
<organism evidence="12 13">
    <name type="scientific">Brassicogethes aeneus</name>
    <name type="common">Rape pollen beetle</name>
    <name type="synonym">Meligethes aeneus</name>
    <dbReference type="NCBI Taxonomy" id="1431903"/>
    <lineage>
        <taxon>Eukaryota</taxon>
        <taxon>Metazoa</taxon>
        <taxon>Ecdysozoa</taxon>
        <taxon>Arthropoda</taxon>
        <taxon>Hexapoda</taxon>
        <taxon>Insecta</taxon>
        <taxon>Pterygota</taxon>
        <taxon>Neoptera</taxon>
        <taxon>Endopterygota</taxon>
        <taxon>Coleoptera</taxon>
        <taxon>Polyphaga</taxon>
        <taxon>Cucujiformia</taxon>
        <taxon>Nitidulidae</taxon>
        <taxon>Meligethinae</taxon>
        <taxon>Brassicogethes</taxon>
    </lineage>
</organism>
<keyword evidence="13" id="KW-1185">Reference proteome</keyword>
<evidence type="ECO:0000313" key="13">
    <source>
        <dbReference type="Proteomes" id="UP001154078"/>
    </source>
</evidence>
<dbReference type="InterPro" id="IPR056383">
    <property type="entry name" value="DGKI-like_dom"/>
</dbReference>
<evidence type="ECO:0000256" key="6">
    <source>
        <dbReference type="ARBA" id="ARBA00022840"/>
    </source>
</evidence>
<keyword evidence="4 8" id="KW-0547">Nucleotide-binding</keyword>
<keyword evidence="6 8" id="KW-0067">ATP-binding</keyword>
<evidence type="ECO:0000256" key="4">
    <source>
        <dbReference type="ARBA" id="ARBA00022741"/>
    </source>
</evidence>
<dbReference type="InterPro" id="IPR016064">
    <property type="entry name" value="NAD/diacylglycerol_kinase_sf"/>
</dbReference>
<dbReference type="Gene3D" id="3.40.50.10330">
    <property type="entry name" value="Probable inorganic polyphosphate/atp-NAD kinase, domain 1"/>
    <property type="match status" value="1"/>
</dbReference>
<dbReference type="Pfam" id="PF23578">
    <property type="entry name" value="DGKI"/>
    <property type="match status" value="1"/>
</dbReference>
<evidence type="ECO:0000256" key="9">
    <source>
        <dbReference type="SAM" id="MobiDB-lite"/>
    </source>
</evidence>
<feature type="domain" description="DAGKc" evidence="11">
    <location>
        <begin position="122"/>
        <end position="205"/>
    </location>
</feature>
<dbReference type="Gene3D" id="2.60.200.40">
    <property type="match status" value="1"/>
</dbReference>
<dbReference type="GO" id="GO:0007200">
    <property type="term" value="P:phospholipase C-activating G protein-coupled receptor signaling pathway"/>
    <property type="evidence" value="ECO:0007669"/>
    <property type="project" value="InterPro"/>
</dbReference>
<evidence type="ECO:0000256" key="8">
    <source>
        <dbReference type="RuleBase" id="RU361128"/>
    </source>
</evidence>
<dbReference type="InterPro" id="IPR001206">
    <property type="entry name" value="Diacylglycerol_kinase_cat_dom"/>
</dbReference>
<dbReference type="SMART" id="SM00046">
    <property type="entry name" value="DAGKc"/>
    <property type="match status" value="1"/>
</dbReference>
<comment type="catalytic activity">
    <reaction evidence="1 8">
        <text>a 1,2-diacyl-sn-glycerol + ATP = a 1,2-diacyl-sn-glycero-3-phosphate + ADP + H(+)</text>
        <dbReference type="Rhea" id="RHEA:10272"/>
        <dbReference type="ChEBI" id="CHEBI:15378"/>
        <dbReference type="ChEBI" id="CHEBI:17815"/>
        <dbReference type="ChEBI" id="CHEBI:30616"/>
        <dbReference type="ChEBI" id="CHEBI:58608"/>
        <dbReference type="ChEBI" id="CHEBI:456216"/>
        <dbReference type="EC" id="2.7.1.107"/>
    </reaction>
</comment>
<feature type="repeat" description="ANK" evidence="7">
    <location>
        <begin position="640"/>
        <end position="666"/>
    </location>
</feature>
<sequence>MKSSSLPTNTLQDAGLYAERSSFQSKLLRSKDIVAISCSWCKVSYHNKECCFDTDLIGEECKMGVHAGIIVPPSWIIKLPERGNFKSSLRKTSKKRRSKKKGREKDIEMALLSFIIKPIPTMFIIPIIIFINPKSGGNQGLMLTHKFQWLLNPRQVFDLTVGGPNLGLELYKRVPNLRVLACGGDGTVGWVLDVIDKIDIHPRPPGYTDEPISKILSHLSLSETISLDRWQLEVTPNDAGDKSDPAKENLPLNVVNNYFSLGVDAHIALEFHEAREAHPEKFNSRLRNKVFYGQMGGKDLLKRKWRDLSDHVTLECDGRDLTPKLKELKVHAIVFLNIPRSMGSHEQSTEDGYIEVVGLTTYQLPLLQAGGHGSAIAQCQTATLVTDKTIPMQVDGEACKLNPSVIKLSLLNKAPMLAKKKGKGVVHHAEIADLTINLHRLNIADYKAYHYEKNLLIDSAIKMGAFDINPTNDLEYVRSLINKFVDGLNDDEKISPDWCFVDSITAERFFRVDKAQENLHYITDICSDDLYILECADELQLLEDTTAVPSPSSAEKVPYNIPEMRVSYEGSLDSPSDYPTVSSSSTKSEEPSTSKTTQNGYSLSRDKQAEAMLNAAKVGDSTLIKLLHGQGCSLTSKDPAGQTVLHYAVRYGHMEIVKYILIYASDSVDVQETHLGQTALHKAVAYKWKELCGVLVAAGASLTIQDKKGLTPKMLAVHIGDPGIIAYLESQESFQKAYVQPGTNV</sequence>
<dbReference type="Pfam" id="PF00781">
    <property type="entry name" value="DAGK_cat"/>
    <property type="match status" value="1"/>
</dbReference>
<evidence type="ECO:0000256" key="7">
    <source>
        <dbReference type="PROSITE-ProRule" id="PRU00023"/>
    </source>
</evidence>
<evidence type="ECO:0000256" key="10">
    <source>
        <dbReference type="SAM" id="Phobius"/>
    </source>
</evidence>
<keyword evidence="5 8" id="KW-0418">Kinase</keyword>
<dbReference type="SUPFAM" id="SSF48403">
    <property type="entry name" value="Ankyrin repeat"/>
    <property type="match status" value="1"/>
</dbReference>
<dbReference type="EC" id="2.7.1.107" evidence="8"/>
<feature type="repeat" description="ANK" evidence="7">
    <location>
        <begin position="675"/>
        <end position="707"/>
    </location>
</feature>
<dbReference type="PROSITE" id="PS50088">
    <property type="entry name" value="ANK_REPEAT"/>
    <property type="match status" value="2"/>
</dbReference>
<dbReference type="GO" id="GO:0005524">
    <property type="term" value="F:ATP binding"/>
    <property type="evidence" value="ECO:0007669"/>
    <property type="project" value="UniProtKB-KW"/>
</dbReference>
<dbReference type="PROSITE" id="PS50297">
    <property type="entry name" value="ANK_REP_REGION"/>
    <property type="match status" value="1"/>
</dbReference>
<protein>
    <recommendedName>
        <fullName evidence="8">Diacylglycerol kinase</fullName>
        <shortName evidence="8">DAG kinase</shortName>
        <ecNumber evidence="8">2.7.1.107</ecNumber>
    </recommendedName>
</protein>
<keyword evidence="10" id="KW-0472">Membrane</keyword>
<keyword evidence="10" id="KW-0812">Transmembrane</keyword>
<dbReference type="SUPFAM" id="SSF111331">
    <property type="entry name" value="NAD kinase/diacylglycerol kinase-like"/>
    <property type="match status" value="1"/>
</dbReference>
<dbReference type="PANTHER" id="PTHR11255">
    <property type="entry name" value="DIACYLGLYCEROL KINASE"/>
    <property type="match status" value="1"/>
</dbReference>
<accession>A0A9P0FIY4</accession>
<keyword evidence="3 8" id="KW-0808">Transferase</keyword>
<gene>
    <name evidence="12" type="ORF">MELIAE_LOCUS9133</name>
</gene>
<evidence type="ECO:0000259" key="11">
    <source>
        <dbReference type="PROSITE" id="PS50146"/>
    </source>
</evidence>
<dbReference type="AlphaFoldDB" id="A0A9P0FIY4"/>
<evidence type="ECO:0000313" key="12">
    <source>
        <dbReference type="EMBL" id="CAH0558914.1"/>
    </source>
</evidence>
<dbReference type="InterPro" id="IPR002110">
    <property type="entry name" value="Ankyrin_rpt"/>
</dbReference>